<evidence type="ECO:0000313" key="3">
    <source>
        <dbReference type="Proteomes" id="UP000703269"/>
    </source>
</evidence>
<accession>A0A9P3LJI3</accession>
<feature type="region of interest" description="Disordered" evidence="1">
    <location>
        <begin position="151"/>
        <end position="184"/>
    </location>
</feature>
<evidence type="ECO:0000256" key="1">
    <source>
        <dbReference type="SAM" id="MobiDB-lite"/>
    </source>
</evidence>
<reference evidence="2 3" key="1">
    <citation type="submission" date="2021-08" db="EMBL/GenBank/DDBJ databases">
        <title>Draft Genome Sequence of Phanerochaete sordida strain YK-624.</title>
        <authorList>
            <person name="Mori T."/>
            <person name="Dohra H."/>
            <person name="Suzuki T."/>
            <person name="Kawagishi H."/>
            <person name="Hirai H."/>
        </authorList>
    </citation>
    <scope>NUCLEOTIDE SEQUENCE [LARGE SCALE GENOMIC DNA]</scope>
    <source>
        <strain evidence="2 3">YK-624</strain>
    </source>
</reference>
<dbReference type="AlphaFoldDB" id="A0A9P3LJI3"/>
<sequence length="209" mass="23531">MFITSVQALRSVLTRFHDTKKVSDAMWEQYMKARRALAAKLFGKDTNFRLNTIQPSTSFASQLWDQHPQLALICGLLDQFRALLVDQYQRVERQPGAPTFASAMAGGIHDRLAELLRRLSEERRYARVNGKNLWFSGQPAMLAQQREELQAALDAQPQTGSRKRGTSEGADGPRKKLNAARGNAYTQKKFMVKARAGVSDSVGEAYKQR</sequence>
<name>A0A9P3LJI3_9APHY</name>
<organism evidence="2 3">
    <name type="scientific">Phanerochaete sordida</name>
    <dbReference type="NCBI Taxonomy" id="48140"/>
    <lineage>
        <taxon>Eukaryota</taxon>
        <taxon>Fungi</taxon>
        <taxon>Dikarya</taxon>
        <taxon>Basidiomycota</taxon>
        <taxon>Agaricomycotina</taxon>
        <taxon>Agaricomycetes</taxon>
        <taxon>Polyporales</taxon>
        <taxon>Phanerochaetaceae</taxon>
        <taxon>Phanerochaete</taxon>
    </lineage>
</organism>
<protein>
    <submittedName>
        <fullName evidence="2">Uncharacterized protein</fullName>
    </submittedName>
</protein>
<dbReference type="EMBL" id="BPQB01000071">
    <property type="protein sequence ID" value="GJE97363.1"/>
    <property type="molecule type" value="Genomic_DNA"/>
</dbReference>
<keyword evidence="3" id="KW-1185">Reference proteome</keyword>
<gene>
    <name evidence="2" type="ORF">PsYK624_135790</name>
</gene>
<proteinExistence type="predicted"/>
<dbReference type="Proteomes" id="UP000703269">
    <property type="component" value="Unassembled WGS sequence"/>
</dbReference>
<comment type="caution">
    <text evidence="2">The sequence shown here is derived from an EMBL/GenBank/DDBJ whole genome shotgun (WGS) entry which is preliminary data.</text>
</comment>
<evidence type="ECO:0000313" key="2">
    <source>
        <dbReference type="EMBL" id="GJE97363.1"/>
    </source>
</evidence>